<dbReference type="InterPro" id="IPR013216">
    <property type="entry name" value="Methyltransf_11"/>
</dbReference>
<gene>
    <name evidence="2" type="ORF">ACFFJ8_23350</name>
</gene>
<organism evidence="2 3">
    <name type="scientific">Paenibacillus mendelii</name>
    <dbReference type="NCBI Taxonomy" id="206163"/>
    <lineage>
        <taxon>Bacteria</taxon>
        <taxon>Bacillati</taxon>
        <taxon>Bacillota</taxon>
        <taxon>Bacilli</taxon>
        <taxon>Bacillales</taxon>
        <taxon>Paenibacillaceae</taxon>
        <taxon>Paenibacillus</taxon>
    </lineage>
</organism>
<keyword evidence="2" id="KW-0489">Methyltransferase</keyword>
<dbReference type="GO" id="GO:0008168">
    <property type="term" value="F:methyltransferase activity"/>
    <property type="evidence" value="ECO:0007669"/>
    <property type="project" value="UniProtKB-KW"/>
</dbReference>
<proteinExistence type="predicted"/>
<evidence type="ECO:0000313" key="2">
    <source>
        <dbReference type="EMBL" id="MFC0394287.1"/>
    </source>
</evidence>
<name>A0ABV6JEK3_9BACL</name>
<dbReference type="InterPro" id="IPR029063">
    <property type="entry name" value="SAM-dependent_MTases_sf"/>
</dbReference>
<dbReference type="Pfam" id="PF08241">
    <property type="entry name" value="Methyltransf_11"/>
    <property type="match status" value="1"/>
</dbReference>
<protein>
    <submittedName>
        <fullName evidence="2">Class I SAM-dependent methyltransferase</fullName>
        <ecNumber evidence="2">2.1.1.-</ecNumber>
    </submittedName>
</protein>
<dbReference type="InterPro" id="IPR050508">
    <property type="entry name" value="Methyltransf_Superfamily"/>
</dbReference>
<dbReference type="SUPFAM" id="SSF53335">
    <property type="entry name" value="S-adenosyl-L-methionine-dependent methyltransferases"/>
    <property type="match status" value="1"/>
</dbReference>
<dbReference type="Gene3D" id="3.40.50.150">
    <property type="entry name" value="Vaccinia Virus protein VP39"/>
    <property type="match status" value="1"/>
</dbReference>
<dbReference type="EC" id="2.1.1.-" evidence="2"/>
<dbReference type="RefSeq" id="WP_204815443.1">
    <property type="nucleotide sequence ID" value="NZ_JANHOF010000001.1"/>
</dbReference>
<dbReference type="PANTHER" id="PTHR42912">
    <property type="entry name" value="METHYLTRANSFERASE"/>
    <property type="match status" value="1"/>
</dbReference>
<evidence type="ECO:0000313" key="3">
    <source>
        <dbReference type="Proteomes" id="UP001589818"/>
    </source>
</evidence>
<keyword evidence="2" id="KW-0808">Transferase</keyword>
<keyword evidence="3" id="KW-1185">Reference proteome</keyword>
<comment type="caution">
    <text evidence="2">The sequence shown here is derived from an EMBL/GenBank/DDBJ whole genome shotgun (WGS) entry which is preliminary data.</text>
</comment>
<feature type="domain" description="Methyltransferase type 11" evidence="1">
    <location>
        <begin position="46"/>
        <end position="136"/>
    </location>
</feature>
<dbReference type="Proteomes" id="UP001589818">
    <property type="component" value="Unassembled WGS sequence"/>
</dbReference>
<dbReference type="CDD" id="cd02440">
    <property type="entry name" value="AdoMet_MTases"/>
    <property type="match status" value="1"/>
</dbReference>
<sequence length="202" mass="23434">MNKQNLVKAYDIDAHRRANSTPAEWKIIERKVFLDRLKQENKQSLLELGAGTGMDSLYFQDNGLNVTCIDLSNEMVRYCKERGLTAKVMDFYHLDFADHSFHAIYALNCLLHVPKHDIDQVLGEIKRVLKPDGLFYMGLYGGKDSEGIWKEDAFEPKRFFASYSDESIRTLAGQHFEEIYFKRIPLDPNSPHFQLLILKNVE</sequence>
<dbReference type="PANTHER" id="PTHR42912:SF93">
    <property type="entry name" value="N6-ADENOSINE-METHYLTRANSFERASE TMT1A"/>
    <property type="match status" value="1"/>
</dbReference>
<reference evidence="2 3" key="1">
    <citation type="submission" date="2024-09" db="EMBL/GenBank/DDBJ databases">
        <authorList>
            <person name="Sun Q."/>
            <person name="Mori K."/>
        </authorList>
    </citation>
    <scope>NUCLEOTIDE SEQUENCE [LARGE SCALE GENOMIC DNA]</scope>
    <source>
        <strain evidence="2 3">CCM 4839</strain>
    </source>
</reference>
<accession>A0ABV6JEK3</accession>
<dbReference type="EMBL" id="JBHLVF010000041">
    <property type="protein sequence ID" value="MFC0394287.1"/>
    <property type="molecule type" value="Genomic_DNA"/>
</dbReference>
<dbReference type="GO" id="GO:0032259">
    <property type="term" value="P:methylation"/>
    <property type="evidence" value="ECO:0007669"/>
    <property type="project" value="UniProtKB-KW"/>
</dbReference>
<evidence type="ECO:0000259" key="1">
    <source>
        <dbReference type="Pfam" id="PF08241"/>
    </source>
</evidence>